<protein>
    <submittedName>
        <fullName evidence="2">Uncharacterized protein</fullName>
    </submittedName>
</protein>
<reference evidence="2" key="1">
    <citation type="submission" date="2023-04" db="EMBL/GenBank/DDBJ databases">
        <authorList>
            <consortium name="ELIXIR-Norway"/>
        </authorList>
    </citation>
    <scope>NUCLEOTIDE SEQUENCE [LARGE SCALE GENOMIC DNA]</scope>
</reference>
<dbReference type="Proteomes" id="UP001176941">
    <property type="component" value="Chromosome 16"/>
</dbReference>
<organism evidence="2 3">
    <name type="scientific">Rangifer tarandus platyrhynchus</name>
    <name type="common">Svalbard reindeer</name>
    <dbReference type="NCBI Taxonomy" id="3082113"/>
    <lineage>
        <taxon>Eukaryota</taxon>
        <taxon>Metazoa</taxon>
        <taxon>Chordata</taxon>
        <taxon>Craniata</taxon>
        <taxon>Vertebrata</taxon>
        <taxon>Euteleostomi</taxon>
        <taxon>Mammalia</taxon>
        <taxon>Eutheria</taxon>
        <taxon>Laurasiatheria</taxon>
        <taxon>Artiodactyla</taxon>
        <taxon>Ruminantia</taxon>
        <taxon>Pecora</taxon>
        <taxon>Cervidae</taxon>
        <taxon>Odocoileinae</taxon>
        <taxon>Rangifer</taxon>
    </lineage>
</organism>
<evidence type="ECO:0000313" key="3">
    <source>
        <dbReference type="Proteomes" id="UP001176941"/>
    </source>
</evidence>
<name>A0ABN8YE32_RANTA</name>
<accession>A0ABN8YE32</accession>
<proteinExistence type="predicted"/>
<evidence type="ECO:0000313" key="2">
    <source>
        <dbReference type="EMBL" id="CAI9158116.1"/>
    </source>
</evidence>
<keyword evidence="3" id="KW-1185">Reference proteome</keyword>
<sequence>MHGPVLHPPGPCLRGQRSLGCWAVGQREIGRTPGRALAAQCCPNRESKPRVRASVEDPAAEASLVPSFGRKRAQRGAVSCPRSHSSSCVQGFRSTNSFTMAPKIRLFPKGNRSKPDLEIAVVPEGLVGLLSFGAYCELLMQVWGTQNSELSAHSCGGRSQPPRMTQHAQPHPAPLPTAPPHTGGQPRSGGARPVSQRALREQPNPEDSPGGVAQVQGMDQGLHPSLRLSKIAFLRTGQDKVGEAVPVLLGLSECNGKKALRPWRAGVGPLVYGEGSQR</sequence>
<feature type="region of interest" description="Disordered" evidence="1">
    <location>
        <begin position="150"/>
        <end position="217"/>
    </location>
</feature>
<dbReference type="EMBL" id="OX459952">
    <property type="protein sequence ID" value="CAI9158116.1"/>
    <property type="molecule type" value="Genomic_DNA"/>
</dbReference>
<gene>
    <name evidence="2" type="ORF">MRATA1EN1_LOCUS7078</name>
</gene>
<evidence type="ECO:0000256" key="1">
    <source>
        <dbReference type="SAM" id="MobiDB-lite"/>
    </source>
</evidence>